<accession>A0A158C0Y6</accession>
<dbReference type="Gene3D" id="1.25.40.10">
    <property type="entry name" value="Tetratricopeptide repeat domain"/>
    <property type="match status" value="5"/>
</dbReference>
<reference evidence="10" key="1">
    <citation type="submission" date="2016-01" db="EMBL/GenBank/DDBJ databases">
        <authorList>
            <person name="Peeters C."/>
        </authorList>
    </citation>
    <scope>NUCLEOTIDE SEQUENCE</scope>
    <source>
        <strain evidence="10">LMG 29321</strain>
    </source>
</reference>
<keyword evidence="4 6" id="KW-0802">TPR repeat</keyword>
<dbReference type="SMART" id="SM00028">
    <property type="entry name" value="TPR"/>
    <property type="match status" value="5"/>
</dbReference>
<feature type="signal peptide" evidence="8">
    <location>
        <begin position="1"/>
        <end position="34"/>
    </location>
</feature>
<gene>
    <name evidence="10" type="ORF">AWB78_03265</name>
</gene>
<feature type="chain" id="PRO_5007622349" evidence="8">
    <location>
        <begin position="35"/>
        <end position="1350"/>
    </location>
</feature>
<dbReference type="GO" id="GO:0030244">
    <property type="term" value="P:cellulose biosynthetic process"/>
    <property type="evidence" value="ECO:0007669"/>
    <property type="project" value="UniProtKB-KW"/>
</dbReference>
<dbReference type="EMBL" id="FCOX02000015">
    <property type="protein sequence ID" value="SAK75187.1"/>
    <property type="molecule type" value="Genomic_DNA"/>
</dbReference>
<dbReference type="UniPathway" id="UPA00694"/>
<proteinExistence type="predicted"/>
<feature type="region of interest" description="Disordered" evidence="7">
    <location>
        <begin position="36"/>
        <end position="71"/>
    </location>
</feature>
<dbReference type="GO" id="GO:0006011">
    <property type="term" value="P:UDP-alpha-D-glucose metabolic process"/>
    <property type="evidence" value="ECO:0007669"/>
    <property type="project" value="InterPro"/>
</dbReference>
<organism evidence="10 11">
    <name type="scientific">Caballeronia calidae</name>
    <dbReference type="NCBI Taxonomy" id="1777139"/>
    <lineage>
        <taxon>Bacteria</taxon>
        <taxon>Pseudomonadati</taxon>
        <taxon>Pseudomonadota</taxon>
        <taxon>Betaproteobacteria</taxon>
        <taxon>Burkholderiales</taxon>
        <taxon>Burkholderiaceae</taxon>
        <taxon>Caballeronia</taxon>
    </lineage>
</organism>
<dbReference type="PANTHER" id="PTHR45586:SF1">
    <property type="entry name" value="LIPOPOLYSACCHARIDE ASSEMBLY PROTEIN B"/>
    <property type="match status" value="1"/>
</dbReference>
<dbReference type="InterPro" id="IPR003921">
    <property type="entry name" value="Cell_synth_C"/>
</dbReference>
<evidence type="ECO:0000256" key="3">
    <source>
        <dbReference type="ARBA" id="ARBA00022737"/>
    </source>
</evidence>
<keyword evidence="11" id="KW-1185">Reference proteome</keyword>
<dbReference type="PANTHER" id="PTHR45586">
    <property type="entry name" value="TPR REPEAT-CONTAINING PROTEIN PA4667"/>
    <property type="match status" value="1"/>
</dbReference>
<comment type="caution">
    <text evidence="10">The sequence shown here is derived from an EMBL/GenBank/DDBJ whole genome shotgun (WGS) entry which is preliminary data.</text>
</comment>
<dbReference type="Pfam" id="PF14559">
    <property type="entry name" value="TPR_19"/>
    <property type="match status" value="3"/>
</dbReference>
<evidence type="ECO:0000256" key="6">
    <source>
        <dbReference type="PROSITE-ProRule" id="PRU00339"/>
    </source>
</evidence>
<keyword evidence="3" id="KW-0677">Repeat</keyword>
<keyword evidence="2 8" id="KW-0732">Signal</keyword>
<evidence type="ECO:0000256" key="7">
    <source>
        <dbReference type="SAM" id="MobiDB-lite"/>
    </source>
</evidence>
<dbReference type="PROSITE" id="PS50005">
    <property type="entry name" value="TPR"/>
    <property type="match status" value="1"/>
</dbReference>
<dbReference type="PRINTS" id="PR01441">
    <property type="entry name" value="CELLSNTHASEC"/>
</dbReference>
<dbReference type="InterPro" id="IPR019734">
    <property type="entry name" value="TPR_rpt"/>
</dbReference>
<evidence type="ECO:0000256" key="4">
    <source>
        <dbReference type="ARBA" id="ARBA00022803"/>
    </source>
</evidence>
<comment type="pathway">
    <text evidence="1">Glycan metabolism; bacterial cellulose biosynthesis.</text>
</comment>
<evidence type="ECO:0000256" key="8">
    <source>
        <dbReference type="SAM" id="SignalP"/>
    </source>
</evidence>
<dbReference type="Proteomes" id="UP000071859">
    <property type="component" value="Unassembled WGS sequence"/>
</dbReference>
<evidence type="ECO:0000313" key="11">
    <source>
        <dbReference type="Proteomes" id="UP000071859"/>
    </source>
</evidence>
<dbReference type="Pfam" id="PF13432">
    <property type="entry name" value="TPR_16"/>
    <property type="match status" value="1"/>
</dbReference>
<dbReference type="GO" id="GO:0019867">
    <property type="term" value="C:outer membrane"/>
    <property type="evidence" value="ECO:0007669"/>
    <property type="project" value="InterPro"/>
</dbReference>
<name>A0A158C0Y6_9BURK</name>
<feature type="domain" description="Cellulose synthase operon C C-terminal" evidence="9">
    <location>
        <begin position="962"/>
        <end position="1330"/>
    </location>
</feature>
<dbReference type="InterPro" id="IPR011990">
    <property type="entry name" value="TPR-like_helical_dom_sf"/>
</dbReference>
<evidence type="ECO:0000256" key="5">
    <source>
        <dbReference type="ARBA" id="ARBA00022916"/>
    </source>
</evidence>
<dbReference type="InterPro" id="IPR051012">
    <property type="entry name" value="CellSynth/LPSAsmb/PSIAsmb"/>
</dbReference>
<sequence>MMRAPRLKRNAIGAAFASTSFVCAAQWAAMSAHAMPPAVGASNSSPSQKAGEFAQAGFASRPSAQATQAPMPPMAARLYDTARVWSNKHRDDLALQAIDKALLIAPGDPRLLAQLALAQLRLGKTQAAQAALARMKAGGADGALVQQIDDEFRVAGSGRQEMATIRLLSRSGQTQEAARRLVALLPHGAPSGALGAEYYQIIAATPARRKEALDALHRRVAADPADVHAALTLARLLNADSATRAEANRIAWNLATRTDTDRNAALDAWRHVLESAGADTAYLPALRAYLVLVPDDAEFRDRADQLDARIEAQRRLERDPDYIARERGLAALARGDLAAAAPLLARAAATRPDDAEAVGGLGLLRMREGRRDEARPLFERAAALAADNRAKWQSLARTAQLWGTLARGREAANAGKPRDAERLAREALSVEPASADAKLLLADALLAQGDWRAAEPILRAQLAGREPSMSALRSTRTLLEHTGRADQVEALIDALQSRFTAADDRQSLAQMRAELVASEAQQLVARGQNGPAAQKYEASLRIDPDQPWTRFALARLYQNLGLPQLGRAVMDDGLARAPGAQMGYASALYRNSLDDLAGAQAALASVPESERSDAMRALARNLDAQQALASARAALATGDAAAARQSLETAQKLAKDDPDMLASIGSLYIDQGETQRGLALLADWMAAHPEQTDTDVRLRYGDLLGSARQDDALAATHAKLRRDGGLTPRQSERLEDQALRLALRQADEAIDAARYDRARALLDTVSDAGRRDKRYAFELADLARAQGRYHEARAVLAPVLARTPDDPETQLAFARVLGEGGAREEALAIVHRVADATPPDDVDTRLSVARRLTALRRPQEANGITQALRVAYPARADVTVQAGRVAEDLGQYDAAASLYRLSVEQERAAGLASANGQSFSTPAGAIRTTPGRAALDDLEQRRDPEVETAWIPAYKSGDAGVSEYHAQQVPVYVQIPYRYDGHFFAHVDAVHLDAGTLDTSWVPNPVDPLVPPSVPYAVQTFGTTSGFYDGKPDSYTKLLKYLDGSPVTQGDLHQHANGLGGGVGYTSDAWRVDLGSTPIGFPVHYLVGGLRYRFDAGPASLSVSASRRAVTSSELSYAGLTDPLTHTVWGGVRRDGIDVHVGADIGQVSTFADLGVGELTGRNVASNQEFILRTGFNVPIYKQATMRVLTGLVGNAWHYTDNLRYYTYGQGGYYSPQRYLSLGVPVEWLGRRGGFTWDVTATVGVSNSYEKDSPYFPNGLPSVAGLAPLADQSGNVFSGSSTRGVSFSYGFAAVVQYRVNPYFVMGARLNIDHSHDYAPSSGMIYARIAFSARKDDYRISPTPVRLYSSY</sequence>
<protein>
    <submittedName>
        <fullName evidence="10">Cellulose synthase domain-containing protein</fullName>
    </submittedName>
</protein>
<feature type="repeat" description="TPR" evidence="6">
    <location>
        <begin position="355"/>
        <end position="388"/>
    </location>
</feature>
<evidence type="ECO:0000256" key="1">
    <source>
        <dbReference type="ARBA" id="ARBA00005186"/>
    </source>
</evidence>
<dbReference type="Pfam" id="PF05420">
    <property type="entry name" value="BCSC_C"/>
    <property type="match status" value="1"/>
</dbReference>
<keyword evidence="5" id="KW-0135">Cellulose biosynthesis</keyword>
<evidence type="ECO:0000259" key="9">
    <source>
        <dbReference type="Pfam" id="PF05420"/>
    </source>
</evidence>
<evidence type="ECO:0000313" key="10">
    <source>
        <dbReference type="EMBL" id="SAK75187.1"/>
    </source>
</evidence>
<dbReference type="SUPFAM" id="SSF48452">
    <property type="entry name" value="TPR-like"/>
    <property type="match status" value="3"/>
</dbReference>
<evidence type="ECO:0000256" key="2">
    <source>
        <dbReference type="ARBA" id="ARBA00022729"/>
    </source>
</evidence>
<dbReference type="InterPro" id="IPR008410">
    <property type="entry name" value="BCSC_C"/>
</dbReference>